<reference evidence="2 3" key="1">
    <citation type="submission" date="2018-03" db="EMBL/GenBank/DDBJ databases">
        <title>Genome sequence of Clostridium liquoris DSM 100320.</title>
        <authorList>
            <person name="Poehlein A."/>
            <person name="Daniel R."/>
        </authorList>
    </citation>
    <scope>NUCLEOTIDE SEQUENCE [LARGE SCALE GENOMIC DNA]</scope>
    <source>
        <strain evidence="2 3">DSM 100320</strain>
    </source>
</reference>
<feature type="transmembrane region" description="Helical" evidence="1">
    <location>
        <begin position="226"/>
        <end position="247"/>
    </location>
</feature>
<keyword evidence="1" id="KW-0812">Transmembrane</keyword>
<protein>
    <recommendedName>
        <fullName evidence="4">ABC-2 family transporter protein</fullName>
    </recommendedName>
</protein>
<feature type="transmembrane region" description="Helical" evidence="1">
    <location>
        <begin position="12"/>
        <end position="30"/>
    </location>
</feature>
<gene>
    <name evidence="2" type="ORF">CLLI_04920</name>
</gene>
<dbReference type="EMBL" id="PVXO01000009">
    <property type="protein sequence ID" value="PRR80108.1"/>
    <property type="molecule type" value="Genomic_DNA"/>
</dbReference>
<feature type="transmembrane region" description="Helical" evidence="1">
    <location>
        <begin position="132"/>
        <end position="153"/>
    </location>
</feature>
<dbReference type="AlphaFoldDB" id="A0A2T0B889"/>
<evidence type="ECO:0000256" key="1">
    <source>
        <dbReference type="SAM" id="Phobius"/>
    </source>
</evidence>
<dbReference type="Proteomes" id="UP000239706">
    <property type="component" value="Unassembled WGS sequence"/>
</dbReference>
<keyword evidence="1" id="KW-1133">Transmembrane helix</keyword>
<sequence length="253" mass="28537">MGNLIKYEIKGYLKETLGLIAVIIISNILLLAKVDAWTRQTILALSTFITIATIVVVFVWNIKNFSRDLKENTAYLLFSLPISSNSLLASKLITSFIQYIAVLFTNFIFLYYNSIKIKLNINEAISKLNIGFILLGIFYCIITYVGLLCVIYFSIALSKAAVKKKRKIAKLGSWVIFIITCIGITKISDLLYRFFPQTFSVNAMNLNTLSGDMTIMVSDQLVNINIAQSIFDICIAVVFFIATSYLLRKKLDI</sequence>
<name>A0A2T0B889_9CLOT</name>
<feature type="transmembrane region" description="Helical" evidence="1">
    <location>
        <begin position="92"/>
        <end position="112"/>
    </location>
</feature>
<accession>A0A2T0B889</accession>
<proteinExistence type="predicted"/>
<dbReference type="RefSeq" id="WP_106062674.1">
    <property type="nucleotide sequence ID" value="NZ_PVXO01000009.1"/>
</dbReference>
<keyword evidence="3" id="KW-1185">Reference proteome</keyword>
<comment type="caution">
    <text evidence="2">The sequence shown here is derived from an EMBL/GenBank/DDBJ whole genome shotgun (WGS) entry which is preliminary data.</text>
</comment>
<dbReference type="OrthoDB" id="9816138at2"/>
<evidence type="ECO:0000313" key="3">
    <source>
        <dbReference type="Proteomes" id="UP000239706"/>
    </source>
</evidence>
<feature type="transmembrane region" description="Helical" evidence="1">
    <location>
        <begin position="42"/>
        <end position="62"/>
    </location>
</feature>
<evidence type="ECO:0000313" key="2">
    <source>
        <dbReference type="EMBL" id="PRR80108.1"/>
    </source>
</evidence>
<evidence type="ECO:0008006" key="4">
    <source>
        <dbReference type="Google" id="ProtNLM"/>
    </source>
</evidence>
<keyword evidence="1" id="KW-0472">Membrane</keyword>
<feature type="transmembrane region" description="Helical" evidence="1">
    <location>
        <begin position="174"/>
        <end position="195"/>
    </location>
</feature>
<organism evidence="2 3">
    <name type="scientific">Clostridium liquoris</name>
    <dbReference type="NCBI Taxonomy" id="1289519"/>
    <lineage>
        <taxon>Bacteria</taxon>
        <taxon>Bacillati</taxon>
        <taxon>Bacillota</taxon>
        <taxon>Clostridia</taxon>
        <taxon>Eubacteriales</taxon>
        <taxon>Clostridiaceae</taxon>
        <taxon>Clostridium</taxon>
    </lineage>
</organism>